<name>A0A1H4BSG8_9BACT</name>
<protein>
    <submittedName>
        <fullName evidence="6">Type I restriction enzyme, S subunit</fullName>
    </submittedName>
</protein>
<dbReference type="PANTHER" id="PTHR30408:SF12">
    <property type="entry name" value="TYPE I RESTRICTION ENZYME MJAVIII SPECIFICITY SUBUNIT"/>
    <property type="match status" value="1"/>
</dbReference>
<dbReference type="PANTHER" id="PTHR30408">
    <property type="entry name" value="TYPE-1 RESTRICTION ENZYME ECOKI SPECIFICITY PROTEIN"/>
    <property type="match status" value="1"/>
</dbReference>
<evidence type="ECO:0000256" key="2">
    <source>
        <dbReference type="ARBA" id="ARBA00022747"/>
    </source>
</evidence>
<dbReference type="InterPro" id="IPR052021">
    <property type="entry name" value="Type-I_RS_S_subunit"/>
</dbReference>
<accession>A0A1H4BSG8</accession>
<dbReference type="InterPro" id="IPR000055">
    <property type="entry name" value="Restrct_endonuc_typeI_TRD"/>
</dbReference>
<keyword evidence="4" id="KW-0175">Coiled coil</keyword>
<feature type="coiled-coil region" evidence="4">
    <location>
        <begin position="375"/>
        <end position="409"/>
    </location>
</feature>
<evidence type="ECO:0000256" key="3">
    <source>
        <dbReference type="ARBA" id="ARBA00023125"/>
    </source>
</evidence>
<dbReference type="GO" id="GO:0003677">
    <property type="term" value="F:DNA binding"/>
    <property type="evidence" value="ECO:0007669"/>
    <property type="project" value="UniProtKB-KW"/>
</dbReference>
<feature type="domain" description="Type I restriction modification DNA specificity" evidence="5">
    <location>
        <begin position="20"/>
        <end position="190"/>
    </location>
</feature>
<dbReference type="AlphaFoldDB" id="A0A1H4BSG8"/>
<dbReference type="STRING" id="1033731.SAMN05444145_10429"/>
<keyword evidence="2" id="KW-0680">Restriction system</keyword>
<evidence type="ECO:0000256" key="4">
    <source>
        <dbReference type="SAM" id="Coils"/>
    </source>
</evidence>
<feature type="domain" description="Type I restriction modification DNA specificity" evidence="5">
    <location>
        <begin position="221"/>
        <end position="392"/>
    </location>
</feature>
<keyword evidence="7" id="KW-1185">Reference proteome</keyword>
<organism evidence="6 7">
    <name type="scientific">Alistipes timonensis JC136</name>
    <dbReference type="NCBI Taxonomy" id="1033731"/>
    <lineage>
        <taxon>Bacteria</taxon>
        <taxon>Pseudomonadati</taxon>
        <taxon>Bacteroidota</taxon>
        <taxon>Bacteroidia</taxon>
        <taxon>Bacteroidales</taxon>
        <taxon>Rikenellaceae</taxon>
        <taxon>Alistipes</taxon>
    </lineage>
</organism>
<reference evidence="6 7" key="1">
    <citation type="submission" date="2016-10" db="EMBL/GenBank/DDBJ databases">
        <authorList>
            <person name="de Groot N.N."/>
        </authorList>
    </citation>
    <scope>NUCLEOTIDE SEQUENCE [LARGE SCALE GENOMIC DNA]</scope>
    <source>
        <strain evidence="6 7">DSM 25383</strain>
    </source>
</reference>
<evidence type="ECO:0000256" key="1">
    <source>
        <dbReference type="ARBA" id="ARBA00010923"/>
    </source>
</evidence>
<evidence type="ECO:0000259" key="5">
    <source>
        <dbReference type="Pfam" id="PF01420"/>
    </source>
</evidence>
<evidence type="ECO:0000313" key="7">
    <source>
        <dbReference type="Proteomes" id="UP000183253"/>
    </source>
</evidence>
<dbReference type="Pfam" id="PF01420">
    <property type="entry name" value="Methylase_S"/>
    <property type="match status" value="2"/>
</dbReference>
<dbReference type="Proteomes" id="UP000183253">
    <property type="component" value="Unassembled WGS sequence"/>
</dbReference>
<dbReference type="Gene3D" id="1.10.287.1120">
    <property type="entry name" value="Bipartite methylase S protein"/>
    <property type="match status" value="1"/>
</dbReference>
<gene>
    <name evidence="6" type="ORF">SAMN05444145_10429</name>
</gene>
<proteinExistence type="inferred from homology"/>
<sequence>MTHDTDLPQGYKATALGIIPQEWEVKFLGDLLSRCTNGLTYDVSITCGIPVTRIETISTGEINYAKVGYIPNESGYETFRMQKGDILYSHINSLSQIGKVAYYKGDQEIYHGMNLLLLRANDCLDKQYLYYTLLTEHMRHMAQVIAKPAVNQASISTSDLKRVKIAVPPLAEQRKIAEVLRVWDEAIEKQARLIEKLALRKRGLMQRLLSAKLRLPGFSEPWQKVKFCELFTKSIKTADPLTKYEVLSVTKEGIVAQKSYFNKDIASEDTSKYIVVEQGDLAMSGLNFWMGSCHILTNFNEGIISPAYKVFKVTEHNNINFIRDFVRSSMFLQALQGCSVIGASIVRRNLDKEMLYEWTFKIPSLKEQTAIAKVLTAADREIELAKEKLERLRRQKRGLMQQLLSSKKRVKINI</sequence>
<keyword evidence="3" id="KW-0238">DNA-binding</keyword>
<dbReference type="Gene3D" id="3.90.220.20">
    <property type="entry name" value="DNA methylase specificity domains"/>
    <property type="match status" value="2"/>
</dbReference>
<comment type="similarity">
    <text evidence="1">Belongs to the type-I restriction system S methylase family.</text>
</comment>
<dbReference type="InterPro" id="IPR044946">
    <property type="entry name" value="Restrct_endonuc_typeI_TRD_sf"/>
</dbReference>
<dbReference type="CDD" id="cd17522">
    <property type="entry name" value="RMtype1_S_MjaORF1531P-TRD1-CR1_like"/>
    <property type="match status" value="1"/>
</dbReference>
<dbReference type="SUPFAM" id="SSF116734">
    <property type="entry name" value="DNA methylase specificity domain"/>
    <property type="match status" value="2"/>
</dbReference>
<dbReference type="GO" id="GO:0009307">
    <property type="term" value="P:DNA restriction-modification system"/>
    <property type="evidence" value="ECO:0007669"/>
    <property type="project" value="UniProtKB-KW"/>
</dbReference>
<evidence type="ECO:0000313" key="6">
    <source>
        <dbReference type="EMBL" id="SEA51049.1"/>
    </source>
</evidence>
<dbReference type="EMBL" id="FNRI01000004">
    <property type="protein sequence ID" value="SEA51049.1"/>
    <property type="molecule type" value="Genomic_DNA"/>
</dbReference>